<evidence type="ECO:0000256" key="1">
    <source>
        <dbReference type="SAM" id="MobiDB-lite"/>
    </source>
</evidence>
<gene>
    <name evidence="2" type="ORF">BGTH12_LOCUS4776</name>
</gene>
<reference evidence="2" key="1">
    <citation type="submission" date="2020-10" db="EMBL/GenBank/DDBJ databases">
        <authorList>
            <person name="Muller C M."/>
        </authorList>
    </citation>
    <scope>NUCLEOTIDE SEQUENCE</scope>
    <source>
        <strain evidence="2">THUN-12</strain>
    </source>
</reference>
<feature type="compositionally biased region" description="Basic and acidic residues" evidence="1">
    <location>
        <begin position="19"/>
        <end position="36"/>
    </location>
</feature>
<dbReference type="Proteomes" id="UP000683417">
    <property type="component" value="Unassembled WGS sequence"/>
</dbReference>
<dbReference type="AlphaFoldDB" id="A0A9W4D324"/>
<feature type="region of interest" description="Disordered" evidence="1">
    <location>
        <begin position="1"/>
        <end position="36"/>
    </location>
</feature>
<dbReference type="EMBL" id="CAJHIT010000007">
    <property type="protein sequence ID" value="CAD6503418.1"/>
    <property type="molecule type" value="Genomic_DNA"/>
</dbReference>
<comment type="caution">
    <text evidence="2">The sequence shown here is derived from an EMBL/GenBank/DDBJ whole genome shotgun (WGS) entry which is preliminary data.</text>
</comment>
<name>A0A9W4D324_BLUGR</name>
<evidence type="ECO:0000313" key="2">
    <source>
        <dbReference type="EMBL" id="CAD6503418.1"/>
    </source>
</evidence>
<protein>
    <submittedName>
        <fullName evidence="2">BgTH12-03083</fullName>
    </submittedName>
</protein>
<sequence length="36" mass="3699">MAPSACLASKSMTQMPLHGAHDTLAHGKKPPAADRA</sequence>
<accession>A0A9W4D324</accession>
<proteinExistence type="predicted"/>
<evidence type="ECO:0000313" key="3">
    <source>
        <dbReference type="Proteomes" id="UP000683417"/>
    </source>
</evidence>
<organism evidence="2 3">
    <name type="scientific">Blumeria graminis f. sp. triticale</name>
    <dbReference type="NCBI Taxonomy" id="1689686"/>
    <lineage>
        <taxon>Eukaryota</taxon>
        <taxon>Fungi</taxon>
        <taxon>Dikarya</taxon>
        <taxon>Ascomycota</taxon>
        <taxon>Pezizomycotina</taxon>
        <taxon>Leotiomycetes</taxon>
        <taxon>Erysiphales</taxon>
        <taxon>Erysiphaceae</taxon>
        <taxon>Blumeria</taxon>
    </lineage>
</organism>